<name>A0A9P1NXL8_9CYAN</name>
<protein>
    <submittedName>
        <fullName evidence="1">Uncharacterized protein</fullName>
    </submittedName>
</protein>
<proteinExistence type="predicted"/>
<reference evidence="1 3" key="1">
    <citation type="submission" date="2014-02" db="EMBL/GenBank/DDBJ databases">
        <authorList>
            <person name="Genoscope - CEA"/>
        </authorList>
    </citation>
    <scope>NUCLEOTIDE SEQUENCE [LARGE SCALE GENOMIC DNA]</scope>
    <source>
        <strain evidence="1 3">PCC 8005</strain>
    </source>
</reference>
<accession>A0A9P1NXL8</accession>
<sequence length="42" mass="4757">MTMVQAGHSVSLIIDDWQWSGYWEQVSLTPSVPRFNLTGCES</sequence>
<organism evidence="1 3">
    <name type="scientific">Limnospira indica PCC 8005</name>
    <dbReference type="NCBI Taxonomy" id="376219"/>
    <lineage>
        <taxon>Bacteria</taxon>
        <taxon>Bacillati</taxon>
        <taxon>Cyanobacteriota</taxon>
        <taxon>Cyanophyceae</taxon>
        <taxon>Oscillatoriophycideae</taxon>
        <taxon>Oscillatoriales</taxon>
        <taxon>Sirenicapillariaceae</taxon>
        <taxon>Limnospira</taxon>
    </lineage>
</organism>
<keyword evidence="3" id="KW-1185">Reference proteome</keyword>
<evidence type="ECO:0000313" key="2">
    <source>
        <dbReference type="EMBL" id="CDM94187.1"/>
    </source>
</evidence>
<dbReference type="Proteomes" id="UP000032946">
    <property type="component" value="Chromosome"/>
</dbReference>
<evidence type="ECO:0000313" key="1">
    <source>
        <dbReference type="EMBL" id="CDM93857.1"/>
    </source>
</evidence>
<dbReference type="EMBL" id="FO818640">
    <property type="protein sequence ID" value="CDM93857.1"/>
    <property type="molecule type" value="Genomic_DNA"/>
</dbReference>
<dbReference type="EMBL" id="FO818640">
    <property type="protein sequence ID" value="CDM94187.1"/>
    <property type="molecule type" value="Genomic_DNA"/>
</dbReference>
<dbReference type="AlphaFoldDB" id="A0A9P1NXL8"/>
<evidence type="ECO:0000313" key="3">
    <source>
        <dbReference type="Proteomes" id="UP000032946"/>
    </source>
</evidence>
<gene>
    <name evidence="1" type="ORF">ARTHRO_11531</name>
    <name evidence="2" type="ORF">ARTHRO_11861</name>
</gene>